<reference evidence="2" key="1">
    <citation type="journal article" date="2019" name="Int. J. Syst. Evol. Microbiol.">
        <title>The Global Catalogue of Microorganisms (GCM) 10K type strain sequencing project: providing services to taxonomists for standard genome sequencing and annotation.</title>
        <authorList>
            <consortium name="The Broad Institute Genomics Platform"/>
            <consortium name="The Broad Institute Genome Sequencing Center for Infectious Disease"/>
            <person name="Wu L."/>
            <person name="Ma J."/>
        </authorList>
    </citation>
    <scope>NUCLEOTIDE SEQUENCE [LARGE SCALE GENOMIC DNA]</scope>
    <source>
        <strain evidence="2">CGMCC 4.7349</strain>
    </source>
</reference>
<organism evidence="1 2">
    <name type="scientific">Streptomyces lasiicapitis</name>
    <dbReference type="NCBI Taxonomy" id="1923961"/>
    <lineage>
        <taxon>Bacteria</taxon>
        <taxon>Bacillati</taxon>
        <taxon>Actinomycetota</taxon>
        <taxon>Actinomycetes</taxon>
        <taxon>Kitasatosporales</taxon>
        <taxon>Streptomycetaceae</taxon>
        <taxon>Streptomyces</taxon>
    </lineage>
</organism>
<sequence length="102" mass="10781">MVSAARMDRVRASEEGAARLRAELAEVGVVLPSLRVDPLTVASGGSYPLVDLGRCNLDTALRLTAVLYEARRGTGPAAGAEASPGDVLRARVRELNREGRLP</sequence>
<dbReference type="RefSeq" id="WP_229697079.1">
    <property type="nucleotide sequence ID" value="NZ_BMNG01000008.1"/>
</dbReference>
<evidence type="ECO:0000313" key="1">
    <source>
        <dbReference type="EMBL" id="GGO46925.1"/>
    </source>
</evidence>
<dbReference type="EMBL" id="BMNG01000008">
    <property type="protein sequence ID" value="GGO46925.1"/>
    <property type="molecule type" value="Genomic_DNA"/>
</dbReference>
<proteinExistence type="predicted"/>
<evidence type="ECO:0000313" key="2">
    <source>
        <dbReference type="Proteomes" id="UP000656881"/>
    </source>
</evidence>
<evidence type="ECO:0008006" key="3">
    <source>
        <dbReference type="Google" id="ProtNLM"/>
    </source>
</evidence>
<accession>A0ABQ2M431</accession>
<name>A0ABQ2M431_9ACTN</name>
<protein>
    <recommendedName>
        <fullName evidence="3">Secreted protein</fullName>
    </recommendedName>
</protein>
<comment type="caution">
    <text evidence="1">The sequence shown here is derived from an EMBL/GenBank/DDBJ whole genome shotgun (WGS) entry which is preliminary data.</text>
</comment>
<keyword evidence="2" id="KW-1185">Reference proteome</keyword>
<gene>
    <name evidence="1" type="ORF">GCM10012286_38980</name>
</gene>
<dbReference type="Proteomes" id="UP000656881">
    <property type="component" value="Unassembled WGS sequence"/>
</dbReference>